<dbReference type="InterPro" id="IPR002656">
    <property type="entry name" value="Acyl_transf_3_dom"/>
</dbReference>
<dbReference type="EMBL" id="JBHSEC010000019">
    <property type="protein sequence ID" value="MFC4411258.1"/>
    <property type="molecule type" value="Genomic_DNA"/>
</dbReference>
<feature type="transmembrane region" description="Helical" evidence="1">
    <location>
        <begin position="132"/>
        <end position="153"/>
    </location>
</feature>
<evidence type="ECO:0000256" key="1">
    <source>
        <dbReference type="SAM" id="Phobius"/>
    </source>
</evidence>
<name>A0ABV8X7J9_9LACT</name>
<keyword evidence="1" id="KW-0472">Membrane</keyword>
<feature type="transmembrane region" description="Helical" evidence="1">
    <location>
        <begin position="311"/>
        <end position="328"/>
    </location>
</feature>
<evidence type="ECO:0000313" key="4">
    <source>
        <dbReference type="Proteomes" id="UP001595817"/>
    </source>
</evidence>
<feature type="transmembrane region" description="Helical" evidence="1">
    <location>
        <begin position="238"/>
        <end position="259"/>
    </location>
</feature>
<feature type="transmembrane region" description="Helical" evidence="1">
    <location>
        <begin position="340"/>
        <end position="361"/>
    </location>
</feature>
<feature type="transmembrane region" description="Helical" evidence="1">
    <location>
        <begin position="48"/>
        <end position="73"/>
    </location>
</feature>
<feature type="transmembrane region" description="Helical" evidence="1">
    <location>
        <begin position="173"/>
        <end position="192"/>
    </location>
</feature>
<sequence>MSNRLYFLDRLRVFLTFLLILHHTAIAYGASGSWIFIDAEEGTTVTNIMLSLFTAINQAFFMGLFFFLSGYFVPRSYERKGTGKFLKDRFIRLGIPLLFYLFIIGPLIQYFLNVKHQMSLVEFYRSQILSFHQFFIGPLWFVEALLIFTIVYVLYKKIIKKPSKSLCFPTNRVLLGTAILLGIAAFAIRLVFPVGTGILGLQFGYFPSYILLFYIGIVAYRNDWIESITSEMLQIWKWITLIAIPIFPIGLVFTGALSGPLKVNGGWNSQAIIYAFWEPFVCIGLSILLIELFKKKYNDMPNFIKWLSDNAFTVYILHPPVIVSWSILFHTLDIPAISKFVIVSLLSLVTTFAFAHVLRLIPYTRRVLG</sequence>
<feature type="transmembrane region" description="Helical" evidence="1">
    <location>
        <begin position="198"/>
        <end position="217"/>
    </location>
</feature>
<evidence type="ECO:0000259" key="2">
    <source>
        <dbReference type="Pfam" id="PF01757"/>
    </source>
</evidence>
<dbReference type="Proteomes" id="UP001595817">
    <property type="component" value="Unassembled WGS sequence"/>
</dbReference>
<dbReference type="Pfam" id="PF01757">
    <property type="entry name" value="Acyl_transf_3"/>
    <property type="match status" value="1"/>
</dbReference>
<protein>
    <submittedName>
        <fullName evidence="3">Acyltransferase family protein</fullName>
    </submittedName>
</protein>
<feature type="transmembrane region" description="Helical" evidence="1">
    <location>
        <begin position="271"/>
        <end position="290"/>
    </location>
</feature>
<feature type="domain" description="Acyltransferase 3" evidence="2">
    <location>
        <begin position="6"/>
        <end position="355"/>
    </location>
</feature>
<comment type="caution">
    <text evidence="3">The sequence shown here is derived from an EMBL/GenBank/DDBJ whole genome shotgun (WGS) entry which is preliminary data.</text>
</comment>
<proteinExistence type="predicted"/>
<keyword evidence="1" id="KW-0812">Transmembrane</keyword>
<dbReference type="PANTHER" id="PTHR36927">
    <property type="entry name" value="BLR4337 PROTEIN"/>
    <property type="match status" value="1"/>
</dbReference>
<keyword evidence="1" id="KW-1133">Transmembrane helix</keyword>
<dbReference type="GO" id="GO:0016746">
    <property type="term" value="F:acyltransferase activity"/>
    <property type="evidence" value="ECO:0007669"/>
    <property type="project" value="UniProtKB-KW"/>
</dbReference>
<evidence type="ECO:0000313" key="3">
    <source>
        <dbReference type="EMBL" id="MFC4411258.1"/>
    </source>
</evidence>
<gene>
    <name evidence="3" type="ORF">ACFOZY_12585</name>
</gene>
<keyword evidence="3" id="KW-0808">Transferase</keyword>
<dbReference type="PANTHER" id="PTHR36927:SF4">
    <property type="entry name" value="BLR5718 PROTEIN"/>
    <property type="match status" value="1"/>
</dbReference>
<keyword evidence="3" id="KW-0012">Acyltransferase</keyword>
<reference evidence="4" key="1">
    <citation type="journal article" date="2019" name="Int. J. Syst. Evol. Microbiol.">
        <title>The Global Catalogue of Microorganisms (GCM) 10K type strain sequencing project: providing services to taxonomists for standard genome sequencing and annotation.</title>
        <authorList>
            <consortium name="The Broad Institute Genomics Platform"/>
            <consortium name="The Broad Institute Genome Sequencing Center for Infectious Disease"/>
            <person name="Wu L."/>
            <person name="Ma J."/>
        </authorList>
    </citation>
    <scope>NUCLEOTIDE SEQUENCE [LARGE SCALE GENOMIC DNA]</scope>
    <source>
        <strain evidence="4">CCUG 59778</strain>
    </source>
</reference>
<organism evidence="3 4">
    <name type="scientific">Chungangia koreensis</name>
    <dbReference type="NCBI Taxonomy" id="752657"/>
    <lineage>
        <taxon>Bacteria</taxon>
        <taxon>Bacillati</taxon>
        <taxon>Bacillota</taxon>
        <taxon>Bacilli</taxon>
        <taxon>Lactobacillales</taxon>
        <taxon>Chungangia</taxon>
    </lineage>
</organism>
<keyword evidence="4" id="KW-1185">Reference proteome</keyword>
<dbReference type="InterPro" id="IPR050623">
    <property type="entry name" value="Glucan_succinyl_AcylTrfase"/>
</dbReference>
<feature type="transmembrane region" description="Helical" evidence="1">
    <location>
        <begin position="93"/>
        <end position="112"/>
    </location>
</feature>
<accession>A0ABV8X7J9</accession>
<dbReference type="RefSeq" id="WP_378155973.1">
    <property type="nucleotide sequence ID" value="NZ_JBHSEC010000019.1"/>
</dbReference>